<evidence type="ECO:0000256" key="3">
    <source>
        <dbReference type="SAM" id="Coils"/>
    </source>
</evidence>
<dbReference type="InterPro" id="IPR024930">
    <property type="entry name" value="Skp_dom_sf"/>
</dbReference>
<sequence length="178" mass="20658">MFRKLASLFLLFLFVVTTSAFGQLNIGYLNTQEVISQMPERSQIEQELNSFIQEKRQELQQKTTEFQDAVAEFQQNQDSMSDTEIQNREQQLAQMESEMTQFRQGIQQQIQQRRASLLEPLYNKMDEAISTVAENNDLDFVINEATSNGENVVYYAASDKMDITKQVLQYINDTSDQN</sequence>
<dbReference type="InterPro" id="IPR005632">
    <property type="entry name" value="Chaperone_Skp"/>
</dbReference>
<dbReference type="Gene3D" id="3.30.910.20">
    <property type="entry name" value="Skp domain"/>
    <property type="match status" value="1"/>
</dbReference>
<dbReference type="Proteomes" id="UP000218831">
    <property type="component" value="Unassembled WGS sequence"/>
</dbReference>
<evidence type="ECO:0000256" key="1">
    <source>
        <dbReference type="ARBA" id="ARBA00009091"/>
    </source>
</evidence>
<gene>
    <name evidence="5" type="ORF">CK503_11670</name>
</gene>
<feature type="coiled-coil region" evidence="3">
    <location>
        <begin position="41"/>
        <end position="112"/>
    </location>
</feature>
<dbReference type="PANTHER" id="PTHR35089">
    <property type="entry name" value="CHAPERONE PROTEIN SKP"/>
    <property type="match status" value="1"/>
</dbReference>
<keyword evidence="2 4" id="KW-0732">Signal</keyword>
<evidence type="ECO:0000256" key="2">
    <source>
        <dbReference type="ARBA" id="ARBA00022729"/>
    </source>
</evidence>
<proteinExistence type="inferred from homology"/>
<dbReference type="SMART" id="SM00935">
    <property type="entry name" value="OmpH"/>
    <property type="match status" value="1"/>
</dbReference>
<protein>
    <recommendedName>
        <fullName evidence="7">Molecular chaperone Skp</fullName>
    </recommendedName>
</protein>
<dbReference type="Pfam" id="PF03938">
    <property type="entry name" value="OmpH"/>
    <property type="match status" value="1"/>
</dbReference>
<dbReference type="GO" id="GO:0051082">
    <property type="term" value="F:unfolded protein binding"/>
    <property type="evidence" value="ECO:0007669"/>
    <property type="project" value="InterPro"/>
</dbReference>
<dbReference type="AlphaFoldDB" id="A0A2A2G7X3"/>
<reference evidence="5 6" key="1">
    <citation type="submission" date="2017-08" db="EMBL/GenBank/DDBJ databases">
        <title>Aliifodinibius alkalisoli sp. nov., isolated from saline alkaline soil.</title>
        <authorList>
            <person name="Liu D."/>
            <person name="Zhang G."/>
        </authorList>
    </citation>
    <scope>NUCLEOTIDE SEQUENCE [LARGE SCALE GENOMIC DNA]</scope>
    <source>
        <strain evidence="5 6">WN023</strain>
    </source>
</reference>
<evidence type="ECO:0000313" key="5">
    <source>
        <dbReference type="EMBL" id="PAU93388.1"/>
    </source>
</evidence>
<feature type="chain" id="PRO_5012900658" description="Molecular chaperone Skp" evidence="4">
    <location>
        <begin position="23"/>
        <end position="178"/>
    </location>
</feature>
<dbReference type="EMBL" id="NSKE01000008">
    <property type="protein sequence ID" value="PAU93388.1"/>
    <property type="molecule type" value="Genomic_DNA"/>
</dbReference>
<dbReference type="GO" id="GO:0005829">
    <property type="term" value="C:cytosol"/>
    <property type="evidence" value="ECO:0007669"/>
    <property type="project" value="TreeGrafter"/>
</dbReference>
<name>A0A2A2G7X3_9BACT</name>
<evidence type="ECO:0000313" key="6">
    <source>
        <dbReference type="Proteomes" id="UP000218831"/>
    </source>
</evidence>
<dbReference type="PANTHER" id="PTHR35089:SF1">
    <property type="entry name" value="CHAPERONE PROTEIN SKP"/>
    <property type="match status" value="1"/>
</dbReference>
<evidence type="ECO:0000256" key="4">
    <source>
        <dbReference type="SAM" id="SignalP"/>
    </source>
</evidence>
<dbReference type="SUPFAM" id="SSF111384">
    <property type="entry name" value="OmpH-like"/>
    <property type="match status" value="1"/>
</dbReference>
<dbReference type="OrthoDB" id="1524711at2"/>
<dbReference type="GO" id="GO:0050821">
    <property type="term" value="P:protein stabilization"/>
    <property type="evidence" value="ECO:0007669"/>
    <property type="project" value="TreeGrafter"/>
</dbReference>
<organism evidence="5 6">
    <name type="scientific">Fodinibius salipaludis</name>
    <dbReference type="NCBI Taxonomy" id="2032627"/>
    <lineage>
        <taxon>Bacteria</taxon>
        <taxon>Pseudomonadati</taxon>
        <taxon>Balneolota</taxon>
        <taxon>Balneolia</taxon>
        <taxon>Balneolales</taxon>
        <taxon>Balneolaceae</taxon>
        <taxon>Fodinibius</taxon>
    </lineage>
</organism>
<accession>A0A2A2G7X3</accession>
<comment type="similarity">
    <text evidence="1">Belongs to the Skp family.</text>
</comment>
<feature type="signal peptide" evidence="4">
    <location>
        <begin position="1"/>
        <end position="22"/>
    </location>
</feature>
<comment type="caution">
    <text evidence="5">The sequence shown here is derived from an EMBL/GenBank/DDBJ whole genome shotgun (WGS) entry which is preliminary data.</text>
</comment>
<evidence type="ECO:0008006" key="7">
    <source>
        <dbReference type="Google" id="ProtNLM"/>
    </source>
</evidence>
<keyword evidence="3" id="KW-0175">Coiled coil</keyword>
<dbReference type="RefSeq" id="WP_095607000.1">
    <property type="nucleotide sequence ID" value="NZ_NSKE01000008.1"/>
</dbReference>
<keyword evidence="6" id="KW-1185">Reference proteome</keyword>